<dbReference type="PANTHER" id="PTHR12677:SF59">
    <property type="entry name" value="GOLGI APPARATUS MEMBRANE PROTEIN TVP38-RELATED"/>
    <property type="match status" value="1"/>
</dbReference>
<dbReference type="InterPro" id="IPR032816">
    <property type="entry name" value="VTT_dom"/>
</dbReference>
<accession>A0A081N2Z4</accession>
<feature type="transmembrane region" description="Helical" evidence="6">
    <location>
        <begin position="49"/>
        <end position="67"/>
    </location>
</feature>
<evidence type="ECO:0000256" key="5">
    <source>
        <dbReference type="ARBA" id="ARBA00023136"/>
    </source>
</evidence>
<dbReference type="InterPro" id="IPR015414">
    <property type="entry name" value="TMEM64"/>
</dbReference>
<evidence type="ECO:0000256" key="2">
    <source>
        <dbReference type="ARBA" id="ARBA00022475"/>
    </source>
</evidence>
<reference evidence="8 9" key="1">
    <citation type="submission" date="2014-06" db="EMBL/GenBank/DDBJ databases">
        <title>Whole Genome Sequences of Three Symbiotic Endozoicomonas Bacteria.</title>
        <authorList>
            <person name="Neave M.J."/>
            <person name="Apprill A."/>
            <person name="Voolstra C.R."/>
        </authorList>
    </citation>
    <scope>NUCLEOTIDE SEQUENCE [LARGE SCALE GENOMIC DNA]</scope>
    <source>
        <strain evidence="8 9">LMG 24815</strain>
    </source>
</reference>
<evidence type="ECO:0000256" key="6">
    <source>
        <dbReference type="RuleBase" id="RU366058"/>
    </source>
</evidence>
<keyword evidence="4 6" id="KW-1133">Transmembrane helix</keyword>
<comment type="subcellular location">
    <subcellularLocation>
        <location evidence="1 6">Cell membrane</location>
        <topology evidence="1 6">Multi-pass membrane protein</topology>
    </subcellularLocation>
</comment>
<feature type="transmembrane region" description="Helical" evidence="6">
    <location>
        <begin position="202"/>
        <end position="221"/>
    </location>
</feature>
<dbReference type="Proteomes" id="UP000028006">
    <property type="component" value="Unassembled WGS sequence"/>
</dbReference>
<feature type="transmembrane region" description="Helical" evidence="6">
    <location>
        <begin position="133"/>
        <end position="154"/>
    </location>
</feature>
<feature type="domain" description="VTT" evidence="7">
    <location>
        <begin position="68"/>
        <end position="183"/>
    </location>
</feature>
<protein>
    <recommendedName>
        <fullName evidence="6">TVP38/TMEM64 family membrane protein</fullName>
    </recommendedName>
</protein>
<feature type="transmembrane region" description="Helical" evidence="6">
    <location>
        <begin position="79"/>
        <end position="100"/>
    </location>
</feature>
<dbReference type="GO" id="GO:0005886">
    <property type="term" value="C:plasma membrane"/>
    <property type="evidence" value="ECO:0007669"/>
    <property type="project" value="UniProtKB-SubCell"/>
</dbReference>
<dbReference type="EMBL" id="JOKG01000004">
    <property type="protein sequence ID" value="KEQ12817.1"/>
    <property type="molecule type" value="Genomic_DNA"/>
</dbReference>
<dbReference type="AlphaFoldDB" id="A0A081N2Z4"/>
<comment type="caution">
    <text evidence="8">The sequence shown here is derived from an EMBL/GenBank/DDBJ whole genome shotgun (WGS) entry which is preliminary data.</text>
</comment>
<name>A0A081N2Z4_9GAMM</name>
<dbReference type="Pfam" id="PF09335">
    <property type="entry name" value="VTT_dom"/>
    <property type="match status" value="1"/>
</dbReference>
<sequence>MMKIRPFLSKNIKSLLGLGLLSSMPLIFSSVAAALLFRHEAFLHELTVFQWLPLYLLSAFTMALAMTPSTFIALVSGYFLGWSATAMMPGAYLLASALGYKAGQLLDGGQLQNSLQKQEKVQRFLDDLRLREWPLMIMVRLSPVLPFSVMNLLLPAINVKFSTFLVAGFFGMLPRTLFSIWLGIQAKGIMNLLQSSGDNRTSAAFLIIITVLSVTGLFWIVQKAAQRTLSAKNQ</sequence>
<keyword evidence="2 6" id="KW-1003">Cell membrane</keyword>
<evidence type="ECO:0000256" key="3">
    <source>
        <dbReference type="ARBA" id="ARBA00022692"/>
    </source>
</evidence>
<dbReference type="RefSeq" id="WP_034878196.1">
    <property type="nucleotide sequence ID" value="NZ_JOKG01000004.1"/>
</dbReference>
<evidence type="ECO:0000313" key="9">
    <source>
        <dbReference type="Proteomes" id="UP000028006"/>
    </source>
</evidence>
<proteinExistence type="inferred from homology"/>
<comment type="similarity">
    <text evidence="6">Belongs to the TVP38/TMEM64 family.</text>
</comment>
<evidence type="ECO:0000259" key="7">
    <source>
        <dbReference type="Pfam" id="PF09335"/>
    </source>
</evidence>
<organism evidence="8 9">
    <name type="scientific">Endozoicomonas montiporae</name>
    <dbReference type="NCBI Taxonomy" id="1027273"/>
    <lineage>
        <taxon>Bacteria</taxon>
        <taxon>Pseudomonadati</taxon>
        <taxon>Pseudomonadota</taxon>
        <taxon>Gammaproteobacteria</taxon>
        <taxon>Oceanospirillales</taxon>
        <taxon>Endozoicomonadaceae</taxon>
        <taxon>Endozoicomonas</taxon>
    </lineage>
</organism>
<dbReference type="eggNOG" id="COG0398">
    <property type="taxonomic scope" value="Bacteria"/>
</dbReference>
<dbReference type="PANTHER" id="PTHR12677">
    <property type="entry name" value="GOLGI APPARATUS MEMBRANE PROTEIN TVP38-RELATED"/>
    <property type="match status" value="1"/>
</dbReference>
<evidence type="ECO:0000256" key="4">
    <source>
        <dbReference type="ARBA" id="ARBA00022989"/>
    </source>
</evidence>
<keyword evidence="3 6" id="KW-0812">Transmembrane</keyword>
<evidence type="ECO:0000313" key="8">
    <source>
        <dbReference type="EMBL" id="KEQ12817.1"/>
    </source>
</evidence>
<gene>
    <name evidence="8" type="ORF">GZ77_20405</name>
</gene>
<keyword evidence="9" id="KW-1185">Reference proteome</keyword>
<evidence type="ECO:0000256" key="1">
    <source>
        <dbReference type="ARBA" id="ARBA00004651"/>
    </source>
</evidence>
<keyword evidence="5 6" id="KW-0472">Membrane</keyword>
<feature type="transmembrane region" description="Helical" evidence="6">
    <location>
        <begin position="161"/>
        <end position="182"/>
    </location>
</feature>